<comment type="caution">
    <text evidence="1">The sequence shown here is derived from an EMBL/GenBank/DDBJ whole genome shotgun (WGS) entry which is preliminary data.</text>
</comment>
<evidence type="ECO:0000313" key="1">
    <source>
        <dbReference type="EMBL" id="TCD60247.1"/>
    </source>
</evidence>
<dbReference type="Proteomes" id="UP000292702">
    <property type="component" value="Unassembled WGS sequence"/>
</dbReference>
<name>A0A4V2MV51_9APHY</name>
<reference evidence="1 2" key="1">
    <citation type="submission" date="2018-11" db="EMBL/GenBank/DDBJ databases">
        <title>Genome assembly of Steccherinum ochraceum LE-BIN_3174, the white-rot fungus of the Steccherinaceae family (The Residual Polyporoid clade, Polyporales, Basidiomycota).</title>
        <authorList>
            <person name="Fedorova T.V."/>
            <person name="Glazunova O.A."/>
            <person name="Landesman E.O."/>
            <person name="Moiseenko K.V."/>
            <person name="Psurtseva N.V."/>
            <person name="Savinova O.S."/>
            <person name="Shakhova N.V."/>
            <person name="Tyazhelova T.V."/>
            <person name="Vasina D.V."/>
        </authorList>
    </citation>
    <scope>NUCLEOTIDE SEQUENCE [LARGE SCALE GENOMIC DNA]</scope>
    <source>
        <strain evidence="1 2">LE-BIN_3174</strain>
    </source>
</reference>
<accession>A0A4V2MV51</accession>
<keyword evidence="2" id="KW-1185">Reference proteome</keyword>
<dbReference type="Gene3D" id="3.80.10.10">
    <property type="entry name" value="Ribonuclease Inhibitor"/>
    <property type="match status" value="1"/>
</dbReference>
<dbReference type="InterPro" id="IPR032675">
    <property type="entry name" value="LRR_dom_sf"/>
</dbReference>
<proteinExistence type="predicted"/>
<evidence type="ECO:0000313" key="2">
    <source>
        <dbReference type="Proteomes" id="UP000292702"/>
    </source>
</evidence>
<organism evidence="1 2">
    <name type="scientific">Steccherinum ochraceum</name>
    <dbReference type="NCBI Taxonomy" id="92696"/>
    <lineage>
        <taxon>Eukaryota</taxon>
        <taxon>Fungi</taxon>
        <taxon>Dikarya</taxon>
        <taxon>Basidiomycota</taxon>
        <taxon>Agaricomycotina</taxon>
        <taxon>Agaricomycetes</taxon>
        <taxon>Polyporales</taxon>
        <taxon>Steccherinaceae</taxon>
        <taxon>Steccherinum</taxon>
    </lineage>
</organism>
<protein>
    <submittedName>
        <fullName evidence="1">Uncharacterized protein</fullName>
    </submittedName>
</protein>
<sequence length="597" mass="68018">MSNKSSSQAPQSGPTMHKIFYIEDLVYLIVQKLSVTSRPRFAYFSETPSYDHLHWLAPDVKDDVRNLGQVGRVFREPCLNALWCHQEGLSKLFYMISAVESVPREGPREVGFPSNVWTLKRPLRAEDIATISFYSTRIQEMDLQDRLMIHPWKQPAFDVSLPLGTILFPQLRHLLWVCNGAVNWNLEFVLNSTGDGLKEVTGEASYNFNPKAMAMMEERRHDLSHIRLLQDWTEDDTRNDMIKFFRDILPDANNLRDLFLDFTYEHYLNMWDAIPLFPLLSRLSFCCLTARPSAPLSNQTLTSLTIYIRDAQFFRRALKNVAFTSLREFELTSGVLAGFSAEVFRLLLRSIITACTDSPLTSLLVRTYDNHDINPLAPIPEDPDTSDENILGLDDLRPLMKKYPTLEVLHLGVGLPWALHDDAIREVVSVWGRGIRSLRLDPNGGWSTTKCATFAGLEHIAMHCPRLTTLGLYFVGSPPASICSATVHIDAGKRSTGPYRNEALRDLYVGCSPLDPFAVNDMAMYLSMRFPNLETIKPAERMRTQLDPPELLTNNGDRRRVGQTVKRLTGPFQRWEMVEDIVPMVGLARKQERLALI</sequence>
<dbReference type="AlphaFoldDB" id="A0A4V2MV51"/>
<dbReference type="EMBL" id="RWJN01000631">
    <property type="protein sequence ID" value="TCD60247.1"/>
    <property type="molecule type" value="Genomic_DNA"/>
</dbReference>
<gene>
    <name evidence="1" type="ORF">EIP91_010511</name>
</gene>
<dbReference type="OrthoDB" id="3209747at2759"/>